<evidence type="ECO:0000256" key="1">
    <source>
        <dbReference type="SAM" id="MobiDB-lite"/>
    </source>
</evidence>
<proteinExistence type="predicted"/>
<dbReference type="EMBL" id="VUJU01015998">
    <property type="protein sequence ID" value="KAF0691317.1"/>
    <property type="molecule type" value="Genomic_DNA"/>
</dbReference>
<dbReference type="OrthoDB" id="6631218at2759"/>
<feature type="non-terminal residue" evidence="2">
    <location>
        <position position="217"/>
    </location>
</feature>
<comment type="caution">
    <text evidence="2">The sequence shown here is derived from an EMBL/GenBank/DDBJ whole genome shotgun (WGS) entry which is preliminary data.</text>
</comment>
<accession>A0A6G0VJU6</accession>
<keyword evidence="3" id="KW-1185">Reference proteome</keyword>
<dbReference type="Proteomes" id="UP000478052">
    <property type="component" value="Unassembled WGS sequence"/>
</dbReference>
<name>A0A6G0VJU6_APHCR</name>
<evidence type="ECO:0000313" key="3">
    <source>
        <dbReference type="Proteomes" id="UP000478052"/>
    </source>
</evidence>
<reference evidence="2 3" key="1">
    <citation type="submission" date="2019-08" db="EMBL/GenBank/DDBJ databases">
        <title>Whole genome of Aphis craccivora.</title>
        <authorList>
            <person name="Voronova N.V."/>
            <person name="Shulinski R.S."/>
            <person name="Bandarenka Y.V."/>
            <person name="Zhorov D.G."/>
            <person name="Warner D."/>
        </authorList>
    </citation>
    <scope>NUCLEOTIDE SEQUENCE [LARGE SCALE GENOMIC DNA]</scope>
    <source>
        <strain evidence="2">180601</strain>
        <tissue evidence="2">Whole Body</tissue>
    </source>
</reference>
<evidence type="ECO:0000313" key="2">
    <source>
        <dbReference type="EMBL" id="KAF0691317.1"/>
    </source>
</evidence>
<gene>
    <name evidence="2" type="ORF">FWK35_00033993</name>
</gene>
<sequence>MQMMTSSQRINKLSNFLIPQFATTSTRKVIFGLLFLGKQRFTTSDEFRKLNLKIFNHLLETNTTPTIPENEADIVDEYSDFDDTDADPDYHPKNLLPNGDENVENNIGIADHSTDNNETESRNDKEPKRPKKVIPKPLQWKANVRKEKRCEEKCRLHCNSKFTEIERQTIFEEFWAMGDIEKQRHFIFKAMKTVTPKYRYVRADATCNRANNQAFYL</sequence>
<organism evidence="2 3">
    <name type="scientific">Aphis craccivora</name>
    <name type="common">Cowpea aphid</name>
    <dbReference type="NCBI Taxonomy" id="307492"/>
    <lineage>
        <taxon>Eukaryota</taxon>
        <taxon>Metazoa</taxon>
        <taxon>Ecdysozoa</taxon>
        <taxon>Arthropoda</taxon>
        <taxon>Hexapoda</taxon>
        <taxon>Insecta</taxon>
        <taxon>Pterygota</taxon>
        <taxon>Neoptera</taxon>
        <taxon>Paraneoptera</taxon>
        <taxon>Hemiptera</taxon>
        <taxon>Sternorrhyncha</taxon>
        <taxon>Aphidomorpha</taxon>
        <taxon>Aphidoidea</taxon>
        <taxon>Aphididae</taxon>
        <taxon>Aphidini</taxon>
        <taxon>Aphis</taxon>
        <taxon>Aphis</taxon>
    </lineage>
</organism>
<protein>
    <submittedName>
        <fullName evidence="2">Uncharacterized protein</fullName>
    </submittedName>
</protein>
<dbReference type="AlphaFoldDB" id="A0A6G0VJU6"/>
<feature type="region of interest" description="Disordered" evidence="1">
    <location>
        <begin position="79"/>
        <end position="132"/>
    </location>
</feature>
<feature type="compositionally biased region" description="Basic and acidic residues" evidence="1">
    <location>
        <begin position="112"/>
        <end position="127"/>
    </location>
</feature>